<dbReference type="AlphaFoldDB" id="A0A1H1Z2H1"/>
<protein>
    <submittedName>
        <fullName evidence="1">Uncharacterized protein</fullName>
    </submittedName>
</protein>
<organism evidence="1 2">
    <name type="scientific">Actinoplanes derwentensis</name>
    <dbReference type="NCBI Taxonomy" id="113562"/>
    <lineage>
        <taxon>Bacteria</taxon>
        <taxon>Bacillati</taxon>
        <taxon>Actinomycetota</taxon>
        <taxon>Actinomycetes</taxon>
        <taxon>Micromonosporales</taxon>
        <taxon>Micromonosporaceae</taxon>
        <taxon>Actinoplanes</taxon>
    </lineage>
</organism>
<gene>
    <name evidence="1" type="ORF">SAMN04489716_3112</name>
</gene>
<accession>A0A1H1Z2H1</accession>
<dbReference type="STRING" id="113562.SAMN04489716_3112"/>
<name>A0A1H1Z2H1_9ACTN</name>
<dbReference type="Proteomes" id="UP000198688">
    <property type="component" value="Chromosome I"/>
</dbReference>
<reference evidence="1 2" key="1">
    <citation type="submission" date="2016-10" db="EMBL/GenBank/DDBJ databases">
        <authorList>
            <person name="de Groot N.N."/>
        </authorList>
    </citation>
    <scope>NUCLEOTIDE SEQUENCE [LARGE SCALE GENOMIC DNA]</scope>
    <source>
        <strain evidence="1 2">DSM 43941</strain>
    </source>
</reference>
<dbReference type="RefSeq" id="WP_092545297.1">
    <property type="nucleotide sequence ID" value="NZ_BOMJ01000001.1"/>
</dbReference>
<proteinExistence type="predicted"/>
<sequence>MSTESSQRLTIFGVSFAMPGWMLSSQVSHADRAAVEPDFDSDGLDEEFEEDVLYDHFPRP</sequence>
<evidence type="ECO:0000313" key="1">
    <source>
        <dbReference type="EMBL" id="SDT27995.1"/>
    </source>
</evidence>
<dbReference type="EMBL" id="LT629758">
    <property type="protein sequence ID" value="SDT27995.1"/>
    <property type="molecule type" value="Genomic_DNA"/>
</dbReference>
<keyword evidence="2" id="KW-1185">Reference proteome</keyword>
<evidence type="ECO:0000313" key="2">
    <source>
        <dbReference type="Proteomes" id="UP000198688"/>
    </source>
</evidence>